<dbReference type="EMBL" id="WGGD01000005">
    <property type="protein sequence ID" value="MUN28475.1"/>
    <property type="molecule type" value="Genomic_DNA"/>
</dbReference>
<sequence length="59" mass="6937">MTELCVVKCDENEVKKKSKEIVEGLKEIYDNFNDSLIKEIRVEESVFGIRVLTTIIQRY</sequence>
<comment type="caution">
    <text evidence="1">The sequence shown here is derived from an EMBL/GenBank/DDBJ whole genome shotgun (WGS) entry which is preliminary data.</text>
</comment>
<accession>A0A6A9QMI1</accession>
<reference evidence="1 2" key="1">
    <citation type="submission" date="2019-10" db="EMBL/GenBank/DDBJ databases">
        <title>Sequencing and Assembly of Multiple Reported Metal-Biooxidizing Members of the Extremely Thermoacidophilic Archaeal Family Sulfolobaceae.</title>
        <authorList>
            <person name="Counts J.A."/>
            <person name="Kelly R.M."/>
        </authorList>
    </citation>
    <scope>NUCLEOTIDE SEQUENCE [LARGE SCALE GENOMIC DNA]</scope>
    <source>
        <strain evidence="1 2">DSM 6482</strain>
    </source>
</reference>
<dbReference type="AlphaFoldDB" id="A0A6A9QMI1"/>
<dbReference type="Proteomes" id="UP000470772">
    <property type="component" value="Unassembled WGS sequence"/>
</dbReference>
<evidence type="ECO:0000313" key="2">
    <source>
        <dbReference type="Proteomes" id="UP000470772"/>
    </source>
</evidence>
<dbReference type="RefSeq" id="WP_156016269.1">
    <property type="nucleotide sequence ID" value="NZ_WGGD01000005.1"/>
</dbReference>
<protein>
    <submittedName>
        <fullName evidence="1">Uncharacterized protein</fullName>
    </submittedName>
</protein>
<evidence type="ECO:0000313" key="1">
    <source>
        <dbReference type="EMBL" id="MUN28475.1"/>
    </source>
</evidence>
<name>A0A6A9QMI1_SULME</name>
<organism evidence="1 2">
    <name type="scientific">Sulfuracidifex metallicus DSM 6482 = JCM 9184</name>
    <dbReference type="NCBI Taxonomy" id="523847"/>
    <lineage>
        <taxon>Archaea</taxon>
        <taxon>Thermoproteota</taxon>
        <taxon>Thermoprotei</taxon>
        <taxon>Sulfolobales</taxon>
        <taxon>Sulfolobaceae</taxon>
        <taxon>Sulfuracidifex</taxon>
    </lineage>
</organism>
<keyword evidence="2" id="KW-1185">Reference proteome</keyword>
<proteinExistence type="predicted"/>
<gene>
    <name evidence="1" type="ORF">GC250_03120</name>
</gene>